<dbReference type="AlphaFoldDB" id="A0A380EDI1"/>
<dbReference type="GO" id="GO:0016787">
    <property type="term" value="F:hydrolase activity"/>
    <property type="evidence" value="ECO:0007669"/>
    <property type="project" value="UniProtKB-KW"/>
</dbReference>
<evidence type="ECO:0000256" key="3">
    <source>
        <dbReference type="ARBA" id="ARBA00022801"/>
    </source>
</evidence>
<protein>
    <submittedName>
        <fullName evidence="5">Gamma-glutamyltranspeptidase</fullName>
        <ecNumber evidence="5">2.3.2.2</ecNumber>
    </submittedName>
</protein>
<dbReference type="PANTHER" id="PTHR43199:SF1">
    <property type="entry name" value="GLUTATHIONE HYDROLASE PROENZYME"/>
    <property type="match status" value="1"/>
</dbReference>
<dbReference type="EMBL" id="UHBY01000003">
    <property type="protein sequence ID" value="SUL30926.1"/>
    <property type="molecule type" value="Genomic_DNA"/>
</dbReference>
<dbReference type="Proteomes" id="UP000254116">
    <property type="component" value="Unassembled WGS sequence"/>
</dbReference>
<dbReference type="GO" id="GO:0103068">
    <property type="term" value="F:leukotriene C4 gamma-glutamyl transferase activity"/>
    <property type="evidence" value="ECO:0007669"/>
    <property type="project" value="UniProtKB-EC"/>
</dbReference>
<dbReference type="PRINTS" id="PR01210">
    <property type="entry name" value="GGTRANSPTASE"/>
</dbReference>
<dbReference type="Gene3D" id="3.60.20.40">
    <property type="match status" value="1"/>
</dbReference>
<name>A0A380EDI1_STAAU</name>
<accession>A0A380EDI1</accession>
<evidence type="ECO:0000256" key="2">
    <source>
        <dbReference type="ARBA" id="ARBA00022679"/>
    </source>
</evidence>
<organism evidence="5 6">
    <name type="scientific">Staphylococcus aureus</name>
    <dbReference type="NCBI Taxonomy" id="1280"/>
    <lineage>
        <taxon>Bacteria</taxon>
        <taxon>Bacillati</taxon>
        <taxon>Bacillota</taxon>
        <taxon>Bacilli</taxon>
        <taxon>Bacillales</taxon>
        <taxon>Staphylococcaceae</taxon>
        <taxon>Staphylococcus</taxon>
    </lineage>
</organism>
<proteinExistence type="inferred from homology"/>
<evidence type="ECO:0000256" key="4">
    <source>
        <dbReference type="ARBA" id="ARBA00023145"/>
    </source>
</evidence>
<sequence>MIDKEGNIASFTTSIGMIYGSGITIPGYGVLLNTTMVGFDVVDGGINEIAPYKRPLSNMAPTIVMYHGKPILTVGAPGAISIIASVAQTLINV</sequence>
<comment type="similarity">
    <text evidence="1">Belongs to the gamma-glutamyltransferase family.</text>
</comment>
<keyword evidence="3" id="KW-0378">Hydrolase</keyword>
<dbReference type="Pfam" id="PF01019">
    <property type="entry name" value="G_glu_transpept"/>
    <property type="match status" value="1"/>
</dbReference>
<dbReference type="SUPFAM" id="SSF56235">
    <property type="entry name" value="N-terminal nucleophile aminohydrolases (Ntn hydrolases)"/>
    <property type="match status" value="1"/>
</dbReference>
<dbReference type="EC" id="2.3.2.2" evidence="5"/>
<keyword evidence="4" id="KW-0865">Zymogen</keyword>
<evidence type="ECO:0000313" key="6">
    <source>
        <dbReference type="Proteomes" id="UP000254116"/>
    </source>
</evidence>
<keyword evidence="2 5" id="KW-0808">Transferase</keyword>
<gene>
    <name evidence="5" type="primary">ggt_2</name>
    <name evidence="5" type="ORF">NCTC10702_00392</name>
</gene>
<dbReference type="PANTHER" id="PTHR43199">
    <property type="entry name" value="GLUTATHIONE HYDROLASE"/>
    <property type="match status" value="1"/>
</dbReference>
<dbReference type="InterPro" id="IPR051792">
    <property type="entry name" value="GGT_bact"/>
</dbReference>
<evidence type="ECO:0000313" key="5">
    <source>
        <dbReference type="EMBL" id="SUL30926.1"/>
    </source>
</evidence>
<evidence type="ECO:0000256" key="1">
    <source>
        <dbReference type="ARBA" id="ARBA00009381"/>
    </source>
</evidence>
<dbReference type="InterPro" id="IPR043137">
    <property type="entry name" value="GGT_ssub_C"/>
</dbReference>
<dbReference type="InterPro" id="IPR029055">
    <property type="entry name" value="Ntn_hydrolases_N"/>
</dbReference>
<reference evidence="5 6" key="1">
    <citation type="submission" date="2018-06" db="EMBL/GenBank/DDBJ databases">
        <authorList>
            <consortium name="Pathogen Informatics"/>
            <person name="Doyle S."/>
        </authorList>
    </citation>
    <scope>NUCLEOTIDE SEQUENCE [LARGE SCALE GENOMIC DNA]</scope>
    <source>
        <strain evidence="5 6">NCTC10702</strain>
    </source>
</reference>
<keyword evidence="5" id="KW-0012">Acyltransferase</keyword>